<sequence>MAVKLFDTGTVCDVVQIFFPAADFIKMPFQCDGDEFGGVSPVGIFEVILIFKQFLGIGKLPEYLCNQILLFFGGVPELMTAIHFFYAVAGGDVFDEVT</sequence>
<reference evidence="1" key="1">
    <citation type="submission" date="2019-08" db="EMBL/GenBank/DDBJ databases">
        <authorList>
            <person name="Kucharzyk K."/>
            <person name="Murdoch R.W."/>
            <person name="Higgins S."/>
            <person name="Loffler F."/>
        </authorList>
    </citation>
    <scope>NUCLEOTIDE SEQUENCE</scope>
</reference>
<name>A0A644XY70_9ZZZZ</name>
<protein>
    <submittedName>
        <fullName evidence="1">Uncharacterized protein</fullName>
    </submittedName>
</protein>
<dbReference type="EMBL" id="VSSQ01003538">
    <property type="protein sequence ID" value="MPM21180.1"/>
    <property type="molecule type" value="Genomic_DNA"/>
</dbReference>
<dbReference type="AlphaFoldDB" id="A0A644XY70"/>
<evidence type="ECO:0000313" key="1">
    <source>
        <dbReference type="EMBL" id="MPM21180.1"/>
    </source>
</evidence>
<comment type="caution">
    <text evidence="1">The sequence shown here is derived from an EMBL/GenBank/DDBJ whole genome shotgun (WGS) entry which is preliminary data.</text>
</comment>
<organism evidence="1">
    <name type="scientific">bioreactor metagenome</name>
    <dbReference type="NCBI Taxonomy" id="1076179"/>
    <lineage>
        <taxon>unclassified sequences</taxon>
        <taxon>metagenomes</taxon>
        <taxon>ecological metagenomes</taxon>
    </lineage>
</organism>
<accession>A0A644XY70</accession>
<proteinExistence type="predicted"/>
<gene>
    <name evidence="1" type="ORF">SDC9_67623</name>
</gene>